<evidence type="ECO:0000313" key="2">
    <source>
        <dbReference type="Proteomes" id="UP000244173"/>
    </source>
</evidence>
<dbReference type="AlphaFoldDB" id="A0A2S0P949"/>
<protein>
    <submittedName>
        <fullName evidence="1">Uncharacterized protein</fullName>
    </submittedName>
</protein>
<keyword evidence="2" id="KW-1185">Reference proteome</keyword>
<evidence type="ECO:0000313" key="1">
    <source>
        <dbReference type="EMBL" id="AVY93817.1"/>
    </source>
</evidence>
<sequence>MPGWCRVHAQGSCFAVVIGAVRDDGWLIRTCLWLASMRGGLDDGLLLDGDRLWLVRCHAADIAPAELEAALLQQSAIASRLRSDAPPPGTAITVDALGKRV</sequence>
<dbReference type="Proteomes" id="UP000244173">
    <property type="component" value="Chromosome"/>
</dbReference>
<accession>A0A2S0P949</accession>
<dbReference type="EMBL" id="CP028519">
    <property type="protein sequence ID" value="AVY93817.1"/>
    <property type="molecule type" value="Genomic_DNA"/>
</dbReference>
<dbReference type="KEGG" id="maer:DAI18_06990"/>
<reference evidence="1 2" key="1">
    <citation type="submission" date="2018-04" db="EMBL/GenBank/DDBJ databases">
        <title>Denitrifier Microvirgula.</title>
        <authorList>
            <person name="Anderson E."/>
            <person name="Jang J."/>
            <person name="Ishii S."/>
        </authorList>
    </citation>
    <scope>NUCLEOTIDE SEQUENCE [LARGE SCALE GENOMIC DNA]</scope>
    <source>
        <strain evidence="1 2">BE2.4</strain>
    </source>
</reference>
<gene>
    <name evidence="1" type="ORF">DAI18_06990</name>
</gene>
<proteinExistence type="predicted"/>
<organism evidence="1 2">
    <name type="scientific">Microvirgula aerodenitrificans</name>
    <dbReference type="NCBI Taxonomy" id="57480"/>
    <lineage>
        <taxon>Bacteria</taxon>
        <taxon>Pseudomonadati</taxon>
        <taxon>Pseudomonadota</taxon>
        <taxon>Betaproteobacteria</taxon>
        <taxon>Neisseriales</taxon>
        <taxon>Aquaspirillaceae</taxon>
        <taxon>Microvirgula</taxon>
    </lineage>
</organism>
<name>A0A2S0P949_9NEIS</name>